<reference evidence="1" key="1">
    <citation type="journal article" date="2015" name="Genome Biol. Evol.">
        <title>Organellar Genomes of White Spruce (Picea glauca): Assembly and Annotation.</title>
        <authorList>
            <person name="Jackman S.D."/>
            <person name="Warren R.L."/>
            <person name="Gibb E.A."/>
            <person name="Vandervalk B.P."/>
            <person name="Mohamadi H."/>
            <person name="Chu J."/>
            <person name="Raymond A."/>
            <person name="Pleasance S."/>
            <person name="Coope R."/>
            <person name="Wildung M.R."/>
            <person name="Ritland C.E."/>
            <person name="Bousquet J."/>
            <person name="Jones S.J."/>
            <person name="Bohlmann J."/>
            <person name="Birol I."/>
        </authorList>
    </citation>
    <scope>NUCLEOTIDE SEQUENCE [LARGE SCALE GENOMIC DNA]</scope>
    <source>
        <tissue evidence="1">Flushing bud</tissue>
    </source>
</reference>
<sequence length="68" mass="7628">MSVVSDRSCLSWPDELKLPPCSHLVPPSVLREMFAFCLLIDSPMVGRLPETGGIESFMHWPKQKELAS</sequence>
<geneLocation type="mitochondrion" evidence="1"/>
<protein>
    <submittedName>
        <fullName evidence="1">Uncharacterized protein</fullName>
    </submittedName>
</protein>
<keyword evidence="1" id="KW-0496">Mitochondrion</keyword>
<evidence type="ECO:0000313" key="1">
    <source>
        <dbReference type="EMBL" id="KUM48554.1"/>
    </source>
</evidence>
<name>A0A101M041_PICGL</name>
<comment type="caution">
    <text evidence="1">The sequence shown here is derived from an EMBL/GenBank/DDBJ whole genome shotgun (WGS) entry which is preliminary data.</text>
</comment>
<gene>
    <name evidence="1" type="ORF">ABT39_MTgene4569</name>
</gene>
<accession>A0A101M041</accession>
<proteinExistence type="predicted"/>
<dbReference type="AlphaFoldDB" id="A0A101M041"/>
<organism evidence="1">
    <name type="scientific">Picea glauca</name>
    <name type="common">White spruce</name>
    <name type="synonym">Pinus glauca</name>
    <dbReference type="NCBI Taxonomy" id="3330"/>
    <lineage>
        <taxon>Eukaryota</taxon>
        <taxon>Viridiplantae</taxon>
        <taxon>Streptophyta</taxon>
        <taxon>Embryophyta</taxon>
        <taxon>Tracheophyta</taxon>
        <taxon>Spermatophyta</taxon>
        <taxon>Pinopsida</taxon>
        <taxon>Pinidae</taxon>
        <taxon>Conifers I</taxon>
        <taxon>Pinales</taxon>
        <taxon>Pinaceae</taxon>
        <taxon>Picea</taxon>
    </lineage>
</organism>
<dbReference type="EMBL" id="LKAM01000005">
    <property type="protein sequence ID" value="KUM48554.1"/>
    <property type="molecule type" value="Genomic_DNA"/>
</dbReference>